<evidence type="ECO:0000256" key="6">
    <source>
        <dbReference type="SAM" id="MobiDB-lite"/>
    </source>
</evidence>
<feature type="region of interest" description="Disordered" evidence="6">
    <location>
        <begin position="1"/>
        <end position="36"/>
    </location>
</feature>
<accession>A0ABT6JIE0</accession>
<evidence type="ECO:0000313" key="9">
    <source>
        <dbReference type="Proteomes" id="UP001156831"/>
    </source>
</evidence>
<dbReference type="EMBL" id="JARXRN010000021">
    <property type="protein sequence ID" value="MDH5830437.1"/>
    <property type="molecule type" value="Genomic_DNA"/>
</dbReference>
<feature type="region of interest" description="Disordered" evidence="6">
    <location>
        <begin position="181"/>
        <end position="203"/>
    </location>
</feature>
<comment type="caution">
    <text evidence="8">The sequence shown here is derived from an EMBL/GenBank/DDBJ whole genome shotgun (WGS) entry which is preliminary data.</text>
</comment>
<dbReference type="InterPro" id="IPR042217">
    <property type="entry name" value="T4SS_VirB10/TrbI"/>
</dbReference>
<keyword evidence="5 7" id="KW-0472">Membrane</keyword>
<dbReference type="InterPro" id="IPR005498">
    <property type="entry name" value="T4SS_VirB10/TraB/TrbI"/>
</dbReference>
<name>A0ABT6JIE0_9GAMM</name>
<comment type="similarity">
    <text evidence="2">Belongs to the TrbI/VirB10 family.</text>
</comment>
<evidence type="ECO:0000256" key="3">
    <source>
        <dbReference type="ARBA" id="ARBA00022692"/>
    </source>
</evidence>
<keyword evidence="3 7" id="KW-0812">Transmembrane</keyword>
<evidence type="ECO:0000256" key="1">
    <source>
        <dbReference type="ARBA" id="ARBA00004167"/>
    </source>
</evidence>
<feature type="compositionally biased region" description="Low complexity" evidence="6">
    <location>
        <begin position="192"/>
        <end position="203"/>
    </location>
</feature>
<evidence type="ECO:0000256" key="5">
    <source>
        <dbReference type="ARBA" id="ARBA00023136"/>
    </source>
</evidence>
<keyword evidence="4 7" id="KW-1133">Transmembrane helix</keyword>
<reference evidence="8 9" key="1">
    <citation type="submission" date="2023-04" db="EMBL/GenBank/DDBJ databases">
        <title>Luteimonas sp. M1R5S18.</title>
        <authorList>
            <person name="Sun J.-Q."/>
        </authorList>
    </citation>
    <scope>NUCLEOTIDE SEQUENCE [LARGE SCALE GENOMIC DNA]</scope>
    <source>
        <strain evidence="8 9">M1R5S18</strain>
    </source>
</reference>
<dbReference type="CDD" id="cd16429">
    <property type="entry name" value="VirB10"/>
    <property type="match status" value="1"/>
</dbReference>
<protein>
    <submittedName>
        <fullName evidence="8">TrbI/VirB10 family protein</fullName>
    </submittedName>
</protein>
<feature type="region of interest" description="Disordered" evidence="6">
    <location>
        <begin position="78"/>
        <end position="146"/>
    </location>
</feature>
<gene>
    <name evidence="8" type="ORF">QFW80_07905</name>
</gene>
<feature type="compositionally biased region" description="Basic and acidic residues" evidence="6">
    <location>
        <begin position="1"/>
        <end position="16"/>
    </location>
</feature>
<dbReference type="Pfam" id="PF03743">
    <property type="entry name" value="TrbI"/>
    <property type="match status" value="1"/>
</dbReference>
<evidence type="ECO:0000256" key="7">
    <source>
        <dbReference type="SAM" id="Phobius"/>
    </source>
</evidence>
<feature type="transmembrane region" description="Helical" evidence="7">
    <location>
        <begin position="53"/>
        <end position="76"/>
    </location>
</feature>
<evidence type="ECO:0000313" key="8">
    <source>
        <dbReference type="EMBL" id="MDH5830437.1"/>
    </source>
</evidence>
<comment type="subcellular location">
    <subcellularLocation>
        <location evidence="1">Membrane</location>
        <topology evidence="1">Single-pass membrane protein</topology>
    </subcellularLocation>
</comment>
<dbReference type="RefSeq" id="WP_280601099.1">
    <property type="nucleotide sequence ID" value="NZ_JARXRN010000021.1"/>
</dbReference>
<evidence type="ECO:0000256" key="2">
    <source>
        <dbReference type="ARBA" id="ARBA00010265"/>
    </source>
</evidence>
<keyword evidence="9" id="KW-1185">Reference proteome</keyword>
<dbReference type="Proteomes" id="UP001156831">
    <property type="component" value="Unassembled WGS sequence"/>
</dbReference>
<dbReference type="Gene3D" id="2.40.128.260">
    <property type="entry name" value="Type IV secretion system, VirB10/TraB/TrbI"/>
    <property type="match status" value="1"/>
</dbReference>
<evidence type="ECO:0000256" key="4">
    <source>
        <dbReference type="ARBA" id="ARBA00022989"/>
    </source>
</evidence>
<sequence>MNRPSDHAPGGQERDAPASNPYQARQDAFAGPDLDAGAPHLASAEAQRLNRKALLFLAALVLLLLVAAALIFGSAMSDPEPSATRAGNQQPLVIPDAPDLPDLPPPPAPVVADPSDTLPPLPVIEDPAPAPAGTRLPSLGGEDVPSLRERRMRDSVGIHGGQSPAAAPGSMSPEEYARMMAAQSGGAPGSLPPAAASRGRSAAQPLNNPNTLLLRGTYIRCVLESRIITDVPGFTSCIVTEPVYSVNGRRLLLPRGSKVMGRYQSDAIIGERAAIVWDRITTPNGLDVNMSSPGVDMLGAAGNEGHYSAHWGQRISSALMISLLSDAFKYVGAKNGPPSTSFEGGVAIQNPYESSTARTMERLANMALERSMARPPTVTINQGTLLNVYVAQDVDFAAVLR</sequence>
<organism evidence="8 9">
    <name type="scientific">Luteimonas rhizosphaericola</name>
    <dbReference type="NCBI Taxonomy" id="3042024"/>
    <lineage>
        <taxon>Bacteria</taxon>
        <taxon>Pseudomonadati</taxon>
        <taxon>Pseudomonadota</taxon>
        <taxon>Gammaproteobacteria</taxon>
        <taxon>Lysobacterales</taxon>
        <taxon>Lysobacteraceae</taxon>
        <taxon>Luteimonas</taxon>
    </lineage>
</organism>
<proteinExistence type="inferred from homology"/>